<comment type="function">
    <text evidence="7">Key enzyme in folate metabolism. Catalyzes an essential reaction for de novo glycine and purine synthesis, and for DNA precursor synthesis.</text>
</comment>
<accession>B1T1L1</accession>
<dbReference type="PRINTS" id="PR00070">
    <property type="entry name" value="DHFR"/>
</dbReference>
<dbReference type="Pfam" id="PF00186">
    <property type="entry name" value="DHFR_1"/>
    <property type="match status" value="1"/>
</dbReference>
<dbReference type="PROSITE" id="PS51330">
    <property type="entry name" value="DHFR_2"/>
    <property type="match status" value="1"/>
</dbReference>
<keyword evidence="5" id="KW-0521">NADP</keyword>
<dbReference type="AlphaFoldDB" id="B1T1L1"/>
<dbReference type="GO" id="GO:0004146">
    <property type="term" value="F:dihydrofolate reductase activity"/>
    <property type="evidence" value="ECO:0007669"/>
    <property type="project" value="UniProtKB-EC"/>
</dbReference>
<evidence type="ECO:0000259" key="9">
    <source>
        <dbReference type="PROSITE" id="PS51330"/>
    </source>
</evidence>
<evidence type="ECO:0000256" key="1">
    <source>
        <dbReference type="ARBA" id="ARBA00004903"/>
    </source>
</evidence>
<dbReference type="GO" id="GO:0005829">
    <property type="term" value="C:cytosol"/>
    <property type="evidence" value="ECO:0007669"/>
    <property type="project" value="TreeGrafter"/>
</dbReference>
<dbReference type="Gene3D" id="3.40.430.10">
    <property type="entry name" value="Dihydrofolate Reductase, subunit A"/>
    <property type="match status" value="1"/>
</dbReference>
<dbReference type="EC" id="1.5.1.3" evidence="3"/>
<name>B1T1L1_9BURK</name>
<dbReference type="SUPFAM" id="SSF53597">
    <property type="entry name" value="Dihydrofolate reductase-like"/>
    <property type="match status" value="1"/>
</dbReference>
<dbReference type="FunFam" id="3.40.430.10:FF:000001">
    <property type="entry name" value="Dihydrofolate reductase"/>
    <property type="match status" value="1"/>
</dbReference>
<dbReference type="PANTHER" id="PTHR48069">
    <property type="entry name" value="DIHYDROFOLATE REDUCTASE"/>
    <property type="match status" value="1"/>
</dbReference>
<dbReference type="GO" id="GO:0070401">
    <property type="term" value="F:NADP+ binding"/>
    <property type="evidence" value="ECO:0007669"/>
    <property type="project" value="UniProtKB-ARBA"/>
</dbReference>
<dbReference type="InterPro" id="IPR024072">
    <property type="entry name" value="DHFR-like_dom_sf"/>
</dbReference>
<dbReference type="GO" id="GO:0046655">
    <property type="term" value="P:folic acid metabolic process"/>
    <property type="evidence" value="ECO:0007669"/>
    <property type="project" value="TreeGrafter"/>
</dbReference>
<evidence type="ECO:0000256" key="3">
    <source>
        <dbReference type="ARBA" id="ARBA00012856"/>
    </source>
</evidence>
<evidence type="ECO:0000256" key="8">
    <source>
        <dbReference type="SAM" id="MobiDB-lite"/>
    </source>
</evidence>
<evidence type="ECO:0000313" key="11">
    <source>
        <dbReference type="Proteomes" id="UP000004814"/>
    </source>
</evidence>
<dbReference type="GO" id="GO:0046452">
    <property type="term" value="P:dihydrofolate metabolic process"/>
    <property type="evidence" value="ECO:0007669"/>
    <property type="project" value="TreeGrafter"/>
</dbReference>
<reference evidence="10 11" key="1">
    <citation type="submission" date="2008-03" db="EMBL/GenBank/DDBJ databases">
        <title>Sequencing of the draft genome and assembly of Burkholderia ambifaria MEX-5.</title>
        <authorList>
            <consortium name="US DOE Joint Genome Institute (JGI-PGF)"/>
            <person name="Copeland A."/>
            <person name="Lucas S."/>
            <person name="Lapidus A."/>
            <person name="Glavina del Rio T."/>
            <person name="Dalin E."/>
            <person name="Tice H."/>
            <person name="Bruce D."/>
            <person name="Goodwin L."/>
            <person name="Pitluck S."/>
            <person name="Larimer F."/>
            <person name="Land M.L."/>
            <person name="Hauser L."/>
            <person name="Tiedje J."/>
            <person name="Richardson P."/>
        </authorList>
    </citation>
    <scope>NUCLEOTIDE SEQUENCE [LARGE SCALE GENOMIC DNA]</scope>
    <source>
        <strain evidence="10 11">MEX-5</strain>
    </source>
</reference>
<feature type="compositionally biased region" description="Low complexity" evidence="8">
    <location>
        <begin position="23"/>
        <end position="33"/>
    </location>
</feature>
<organism evidence="10 11">
    <name type="scientific">Burkholderia ambifaria MEX-5</name>
    <dbReference type="NCBI Taxonomy" id="396597"/>
    <lineage>
        <taxon>Bacteria</taxon>
        <taxon>Pseudomonadati</taxon>
        <taxon>Pseudomonadota</taxon>
        <taxon>Betaproteobacteria</taxon>
        <taxon>Burkholderiales</taxon>
        <taxon>Burkholderiaceae</taxon>
        <taxon>Burkholderia</taxon>
        <taxon>Burkholderia cepacia complex</taxon>
    </lineage>
</organism>
<dbReference type="PATRIC" id="fig|396597.7.peg.6553"/>
<evidence type="ECO:0000256" key="2">
    <source>
        <dbReference type="ARBA" id="ARBA00009539"/>
    </source>
</evidence>
<feature type="region of interest" description="Disordered" evidence="8">
    <location>
        <begin position="1"/>
        <end position="33"/>
    </location>
</feature>
<dbReference type="UniPathway" id="UPA00077">
    <property type="reaction ID" value="UER00158"/>
</dbReference>
<dbReference type="CDD" id="cd00209">
    <property type="entry name" value="DHFR"/>
    <property type="match status" value="1"/>
</dbReference>
<dbReference type="InterPro" id="IPR001796">
    <property type="entry name" value="DHFR_dom"/>
</dbReference>
<dbReference type="EMBL" id="ABLK01000036">
    <property type="protein sequence ID" value="EDT42518.1"/>
    <property type="molecule type" value="Genomic_DNA"/>
</dbReference>
<dbReference type="PANTHER" id="PTHR48069:SF3">
    <property type="entry name" value="DIHYDROFOLATE REDUCTASE"/>
    <property type="match status" value="1"/>
</dbReference>
<sequence>MRRPHIGARSDDVRTGRNGGSAGASAPKPARAAVPVESAPFRFSSSPIFMTTLTLIVARARNGIIGRDNQLPWKLPEDLAFFKRTTMGAPIVMGRKTHESIGRPLPGRRNIVVTRDAARRFDGCDTVTSLADALALAARDGAAEAFLIGGAQLYAEGRALADKLIVTEIDADFDGDASFPAPDPAHWHEVSREPHQAAAPNTFGYAFVVYARKRD</sequence>
<comment type="pathway">
    <text evidence="1">Cofactor biosynthesis; tetrahydrofolate biosynthesis; 5,6,7,8-tetrahydrofolate from 7,8-dihydrofolate: step 1/1.</text>
</comment>
<evidence type="ECO:0000256" key="7">
    <source>
        <dbReference type="ARBA" id="ARBA00025067"/>
    </source>
</evidence>
<keyword evidence="6 10" id="KW-0560">Oxidoreductase</keyword>
<dbReference type="GO" id="GO:0006730">
    <property type="term" value="P:one-carbon metabolic process"/>
    <property type="evidence" value="ECO:0007669"/>
    <property type="project" value="UniProtKB-KW"/>
</dbReference>
<evidence type="ECO:0000256" key="4">
    <source>
        <dbReference type="ARBA" id="ARBA00022563"/>
    </source>
</evidence>
<comment type="caution">
    <text evidence="10">The sequence shown here is derived from an EMBL/GenBank/DDBJ whole genome shotgun (WGS) entry which is preliminary data.</text>
</comment>
<dbReference type="Proteomes" id="UP000004814">
    <property type="component" value="Unassembled WGS sequence"/>
</dbReference>
<dbReference type="InterPro" id="IPR012259">
    <property type="entry name" value="DHFR"/>
</dbReference>
<protein>
    <recommendedName>
        <fullName evidence="3">dihydrofolate reductase</fullName>
        <ecNumber evidence="3">1.5.1.3</ecNumber>
    </recommendedName>
</protein>
<evidence type="ECO:0000256" key="5">
    <source>
        <dbReference type="ARBA" id="ARBA00022857"/>
    </source>
</evidence>
<keyword evidence="4" id="KW-0554">One-carbon metabolism</keyword>
<evidence type="ECO:0000256" key="6">
    <source>
        <dbReference type="ARBA" id="ARBA00023002"/>
    </source>
</evidence>
<proteinExistence type="inferred from homology"/>
<gene>
    <name evidence="10" type="ORF">BamMEX5DRAFT_1677</name>
</gene>
<feature type="domain" description="DHFR" evidence="9">
    <location>
        <begin position="52"/>
        <end position="212"/>
    </location>
</feature>
<comment type="similarity">
    <text evidence="2">Belongs to the dihydrofolate reductase family.</text>
</comment>
<dbReference type="GO" id="GO:0046654">
    <property type="term" value="P:tetrahydrofolate biosynthetic process"/>
    <property type="evidence" value="ECO:0007669"/>
    <property type="project" value="UniProtKB-UniPathway"/>
</dbReference>
<evidence type="ECO:0000313" key="10">
    <source>
        <dbReference type="EMBL" id="EDT42518.1"/>
    </source>
</evidence>